<dbReference type="Proteomes" id="UP001153404">
    <property type="component" value="Unassembled WGS sequence"/>
</dbReference>
<sequence length="107" mass="11967">MPEIQKSMGNDATACKENRLTGFYSLLSKTRVQTETLDSFVHINGSAVRNDHNCTVFYEIASSESGIFARLAFGYSRSFHLHLTLASEASEGDWTPPLLFAICMRKE</sequence>
<reference evidence="1" key="1">
    <citation type="submission" date="2022-10" db="EMBL/GenBank/DDBJ databases">
        <title>Comparative genomic analysis of Cohnella hashimotonis sp. nov., isolated from the International Space Station.</title>
        <authorList>
            <person name="Simpson A."/>
            <person name="Venkateswaran K."/>
        </authorList>
    </citation>
    <scope>NUCLEOTIDE SEQUENCE</scope>
    <source>
        <strain evidence="1">DSM 28161</strain>
    </source>
</reference>
<proteinExistence type="predicted"/>
<comment type="caution">
    <text evidence="1">The sequence shown here is derived from an EMBL/GenBank/DDBJ whole genome shotgun (WGS) entry which is preliminary data.</text>
</comment>
<evidence type="ECO:0000313" key="1">
    <source>
        <dbReference type="EMBL" id="MDG0814495.1"/>
    </source>
</evidence>
<evidence type="ECO:0000313" key="2">
    <source>
        <dbReference type="Proteomes" id="UP001153404"/>
    </source>
</evidence>
<dbReference type="EMBL" id="JAPDIA010000009">
    <property type="protein sequence ID" value="MDG0814495.1"/>
    <property type="molecule type" value="Genomic_DNA"/>
</dbReference>
<accession>A0A9X4QX57</accession>
<keyword evidence="2" id="KW-1185">Reference proteome</keyword>
<protein>
    <submittedName>
        <fullName evidence="1">Uncharacterized protein</fullName>
    </submittedName>
</protein>
<dbReference type="RefSeq" id="WP_277539467.1">
    <property type="nucleotide sequence ID" value="NZ_JAPDIA010000009.1"/>
</dbReference>
<dbReference type="AlphaFoldDB" id="A0A9X4QX57"/>
<name>A0A9X4QX57_9BACL</name>
<gene>
    <name evidence="1" type="ORF">OMP40_38340</name>
</gene>
<organism evidence="1 2">
    <name type="scientific">Cohnella rhizosphaerae</name>
    <dbReference type="NCBI Taxonomy" id="1457232"/>
    <lineage>
        <taxon>Bacteria</taxon>
        <taxon>Bacillati</taxon>
        <taxon>Bacillota</taxon>
        <taxon>Bacilli</taxon>
        <taxon>Bacillales</taxon>
        <taxon>Paenibacillaceae</taxon>
        <taxon>Cohnella</taxon>
    </lineage>
</organism>